<dbReference type="EMBL" id="FXTD01000009">
    <property type="protein sequence ID" value="SMO78889.1"/>
    <property type="molecule type" value="Genomic_DNA"/>
</dbReference>
<dbReference type="RefSeq" id="WP_142987243.1">
    <property type="nucleotide sequence ID" value="NZ_FXTD01000009.1"/>
</dbReference>
<gene>
    <name evidence="1" type="ORF">SAMN06264867_10959</name>
</gene>
<evidence type="ECO:0000313" key="2">
    <source>
        <dbReference type="Proteomes" id="UP000319712"/>
    </source>
</evidence>
<dbReference type="Proteomes" id="UP000319712">
    <property type="component" value="Unassembled WGS sequence"/>
</dbReference>
<evidence type="ECO:0000313" key="1">
    <source>
        <dbReference type="EMBL" id="SMO78889.1"/>
    </source>
</evidence>
<keyword evidence="2" id="KW-1185">Reference proteome</keyword>
<reference evidence="1 2" key="1">
    <citation type="submission" date="2017-05" db="EMBL/GenBank/DDBJ databases">
        <authorList>
            <person name="Varghese N."/>
            <person name="Submissions S."/>
        </authorList>
    </citation>
    <scope>NUCLEOTIDE SEQUENCE [LARGE SCALE GENOMIC DNA]</scope>
    <source>
        <strain evidence="1 2">DSM 19504</strain>
    </source>
</reference>
<protein>
    <submittedName>
        <fullName evidence="1">Uncharacterized protein</fullName>
    </submittedName>
</protein>
<proteinExistence type="predicted"/>
<organism evidence="1 2">
    <name type="scientific">Halorubrum cibi</name>
    <dbReference type="NCBI Taxonomy" id="413815"/>
    <lineage>
        <taxon>Archaea</taxon>
        <taxon>Methanobacteriati</taxon>
        <taxon>Methanobacteriota</taxon>
        <taxon>Stenosarchaea group</taxon>
        <taxon>Halobacteria</taxon>
        <taxon>Halobacteriales</taxon>
        <taxon>Haloferacaceae</taxon>
        <taxon>Halorubrum</taxon>
    </lineage>
</organism>
<name>A0A521E4M7_9EURY</name>
<accession>A0A521E4M7</accession>
<dbReference type="OrthoDB" id="334124at2157"/>
<dbReference type="AlphaFoldDB" id="A0A521E4M7"/>
<sequence>MDFDRYREEVAANRRKHGFDVVDEGMAGFVRIWRAHEEDPTVGSVSVFATLVDATGDVSAVVDATDGVSGVVAATDRFRESVADLSDATSSATPIGYVAFAVDSADDDLVSAATSYTVAERRTNVFPLVYDLESGTLHTHSVPRLKGRGIYRRQREDATRLFDV</sequence>